<dbReference type="EMBL" id="AVOT02037771">
    <property type="protein sequence ID" value="MBW0532496.1"/>
    <property type="molecule type" value="Genomic_DNA"/>
</dbReference>
<reference evidence="1" key="1">
    <citation type="submission" date="2021-03" db="EMBL/GenBank/DDBJ databases">
        <title>Draft genome sequence of rust myrtle Austropuccinia psidii MF-1, a brazilian biotype.</title>
        <authorList>
            <person name="Quecine M.C."/>
            <person name="Pachon D.M.R."/>
            <person name="Bonatelli M.L."/>
            <person name="Correr F.H."/>
            <person name="Franceschini L.M."/>
            <person name="Leite T.F."/>
            <person name="Margarido G.R.A."/>
            <person name="Almeida C.A."/>
            <person name="Ferrarezi J.A."/>
            <person name="Labate C.A."/>
        </authorList>
    </citation>
    <scope>NUCLEOTIDE SEQUENCE</scope>
    <source>
        <strain evidence="1">MF-1</strain>
    </source>
</reference>
<sequence>MHFPQHIPLTLPPHLCPHQSLCFHTPAPYHPYAPEAPSIYASNATVTPPHPLCAYHPYTTAVPSRYASNAATPPYAVVFHTDIISFKLTRGIKRKIELNICNIFESL</sequence>
<protein>
    <submittedName>
        <fullName evidence="1">Uncharacterized protein</fullName>
    </submittedName>
</protein>
<keyword evidence="2" id="KW-1185">Reference proteome</keyword>
<gene>
    <name evidence="1" type="ORF">O181_072211</name>
</gene>
<evidence type="ECO:0000313" key="1">
    <source>
        <dbReference type="EMBL" id="MBW0532496.1"/>
    </source>
</evidence>
<name>A0A9Q3I774_9BASI</name>
<evidence type="ECO:0000313" key="2">
    <source>
        <dbReference type="Proteomes" id="UP000765509"/>
    </source>
</evidence>
<organism evidence="1 2">
    <name type="scientific">Austropuccinia psidii MF-1</name>
    <dbReference type="NCBI Taxonomy" id="1389203"/>
    <lineage>
        <taxon>Eukaryota</taxon>
        <taxon>Fungi</taxon>
        <taxon>Dikarya</taxon>
        <taxon>Basidiomycota</taxon>
        <taxon>Pucciniomycotina</taxon>
        <taxon>Pucciniomycetes</taxon>
        <taxon>Pucciniales</taxon>
        <taxon>Sphaerophragmiaceae</taxon>
        <taxon>Austropuccinia</taxon>
    </lineage>
</organism>
<comment type="caution">
    <text evidence="1">The sequence shown here is derived from an EMBL/GenBank/DDBJ whole genome shotgun (WGS) entry which is preliminary data.</text>
</comment>
<accession>A0A9Q3I774</accession>
<proteinExistence type="predicted"/>
<dbReference type="Proteomes" id="UP000765509">
    <property type="component" value="Unassembled WGS sequence"/>
</dbReference>
<dbReference type="AlphaFoldDB" id="A0A9Q3I774"/>